<dbReference type="Proteomes" id="UP001236258">
    <property type="component" value="Unassembled WGS sequence"/>
</dbReference>
<dbReference type="EMBL" id="JAUZVY010000002">
    <property type="protein sequence ID" value="MDP4528830.1"/>
    <property type="molecule type" value="Genomic_DNA"/>
</dbReference>
<dbReference type="SUPFAM" id="SSF81901">
    <property type="entry name" value="HCP-like"/>
    <property type="match status" value="1"/>
</dbReference>
<dbReference type="RefSeq" id="WP_305944934.1">
    <property type="nucleotide sequence ID" value="NZ_JAUZVY010000002.1"/>
</dbReference>
<proteinExistence type="predicted"/>
<comment type="caution">
    <text evidence="1">The sequence shown here is derived from an EMBL/GenBank/DDBJ whole genome shotgun (WGS) entry which is preliminary data.</text>
</comment>
<evidence type="ECO:0000313" key="2">
    <source>
        <dbReference type="Proteomes" id="UP001236258"/>
    </source>
</evidence>
<organism evidence="1 2">
    <name type="scientific">Alkalimonas delamerensis</name>
    <dbReference type="NCBI Taxonomy" id="265981"/>
    <lineage>
        <taxon>Bacteria</taxon>
        <taxon>Pseudomonadati</taxon>
        <taxon>Pseudomonadota</taxon>
        <taxon>Gammaproteobacteria</taxon>
        <taxon>Alkalimonas</taxon>
    </lineage>
</organism>
<gene>
    <name evidence="1" type="ORF">Q3O59_07255</name>
</gene>
<evidence type="ECO:0000313" key="1">
    <source>
        <dbReference type="EMBL" id="MDP4528830.1"/>
    </source>
</evidence>
<dbReference type="InterPro" id="IPR011990">
    <property type="entry name" value="TPR-like_helical_dom_sf"/>
</dbReference>
<dbReference type="Gene3D" id="1.25.40.10">
    <property type="entry name" value="Tetratricopeptide repeat domain"/>
    <property type="match status" value="1"/>
</dbReference>
<name>A0ABT9GPD6_9GAMM</name>
<reference evidence="1 2" key="1">
    <citation type="submission" date="2023-08" db="EMBL/GenBank/DDBJ databases">
        <authorList>
            <person name="Joshi A."/>
            <person name="Thite S."/>
        </authorList>
    </citation>
    <scope>NUCLEOTIDE SEQUENCE [LARGE SCALE GENOMIC DNA]</scope>
    <source>
        <strain evidence="1 2">1E1</strain>
    </source>
</reference>
<protein>
    <submittedName>
        <fullName evidence="1">Sel1 repeat family protein</fullName>
    </submittedName>
</protein>
<accession>A0ABT9GPD6</accession>
<sequence>MTLKTSRQHLAAMKKLTLAELEDKLLEHQQLLNALLKESGILLPALLQADAGQSLSSPIFTEALKAYAEKEYALAAKSFRRAAMLGHAKAQYYLGLLFVKGQGVPTSLRHGYCWLLLAAKEREPAAMQLLKSLQQSMSADLIKKATELAADRFEAIEDWKQQHL</sequence>
<keyword evidence="2" id="KW-1185">Reference proteome</keyword>